<dbReference type="KEGG" id="rgi:RGI145_19590"/>
<organism evidence="1 2">
    <name type="scientific">Roseomonas gilardii</name>
    <dbReference type="NCBI Taxonomy" id="257708"/>
    <lineage>
        <taxon>Bacteria</taxon>
        <taxon>Pseudomonadati</taxon>
        <taxon>Pseudomonadota</taxon>
        <taxon>Alphaproteobacteria</taxon>
        <taxon>Acetobacterales</taxon>
        <taxon>Roseomonadaceae</taxon>
        <taxon>Roseomonas</taxon>
    </lineage>
</organism>
<evidence type="ECO:0000313" key="2">
    <source>
        <dbReference type="Proteomes" id="UP000185494"/>
    </source>
</evidence>
<dbReference type="EMBL" id="CP015584">
    <property type="protein sequence ID" value="APT59551.1"/>
    <property type="molecule type" value="Genomic_DNA"/>
</dbReference>
<accession>A0A1L7ALA4</accession>
<dbReference type="Proteomes" id="UP000185494">
    <property type="component" value="Chromosome 2"/>
</dbReference>
<evidence type="ECO:0000313" key="1">
    <source>
        <dbReference type="EMBL" id="APT59551.1"/>
    </source>
</evidence>
<name>A0A1L7ALA4_9PROT</name>
<dbReference type="AlphaFoldDB" id="A0A1L7ALA4"/>
<proteinExistence type="predicted"/>
<dbReference type="STRING" id="257708.RGI145_19590"/>
<reference evidence="1 2" key="1">
    <citation type="submission" date="2016-05" db="EMBL/GenBank/DDBJ databases">
        <title>Complete Genome and Methylome Analysis of Psychrotrophic Bacterial Isolates from Antarctic Lake Untersee.</title>
        <authorList>
            <person name="Fomenkov A."/>
            <person name="Akimov V.N."/>
            <person name="Vasilyeva L.V."/>
            <person name="Andersen D."/>
            <person name="Vincze T."/>
            <person name="Roberts R.J."/>
        </authorList>
    </citation>
    <scope>NUCLEOTIDE SEQUENCE [LARGE SCALE GENOMIC DNA]</scope>
    <source>
        <strain evidence="1 2">U14-5</strain>
    </source>
</reference>
<gene>
    <name evidence="1" type="ORF">RGI145_19590</name>
</gene>
<protein>
    <submittedName>
        <fullName evidence="1">Uncharacterized protein</fullName>
    </submittedName>
</protein>
<sequence length="551" mass="56512">MAPADARGGGMSGLLALNGPAEFLLELRSAATGAAVDPPPWGMAGGLPLAARPEEMPVPEANSALLRLSRWGWIGEPGDTAAPNTAYPARLTAPPSLSWALPILPENDRRGTATAGTVTLDNADGGLSIIGGDWSMAGRTALLRRGPYRSPLRADSAAFATVAALRVGSAAMGTDSLTVELISAAADLAVPVCGTYAGTGGAEGDATLKGQNRPLLLGIGRNIEPVLVLAAKLLYQVSAQALYAVTQVRDKGAVLTIGSNYATAADLLAATVGAGTVATCLAAGMIRLGSTPQGPLTLDAQSAADSNHGGIALALLRGPGGLAEDRLVASAFTALPAGPAGFLFPDGTVADALNRVLASCAGWWGTDRQGRLTAGRLAVPEQTQPAFRLERWMLDEAADRTGRAIQEVAGSVPRYGARVKYGMLARTQAASEVVASAPAYGDAAAMDYLAKGYKVGASIQPAIQSQFPTATSPEPLDSGWANEADAAAQAAYLVALHGVRRRFWQVPVGQWGHQLALGMAVGADHPLLANRTWIVQALEGEGDLLEATLWG</sequence>